<dbReference type="SMART" id="SM00609">
    <property type="entry name" value="VIT"/>
    <property type="match status" value="1"/>
</dbReference>
<dbReference type="PROSITE" id="PS50234">
    <property type="entry name" value="VWFA"/>
    <property type="match status" value="1"/>
</dbReference>
<dbReference type="OrthoDB" id="1729737at2759"/>
<organism evidence="5 6">
    <name type="scientific">Orbilia oligospora</name>
    <name type="common">Nematode-trapping fungus</name>
    <name type="synonym">Arthrobotrys oligospora</name>
    <dbReference type="NCBI Taxonomy" id="2813651"/>
    <lineage>
        <taxon>Eukaryota</taxon>
        <taxon>Fungi</taxon>
        <taxon>Dikarya</taxon>
        <taxon>Ascomycota</taxon>
        <taxon>Pezizomycotina</taxon>
        <taxon>Orbiliomycetes</taxon>
        <taxon>Orbiliales</taxon>
        <taxon>Orbiliaceae</taxon>
        <taxon>Orbilia</taxon>
    </lineage>
</organism>
<feature type="compositionally biased region" description="Basic and acidic residues" evidence="1">
    <location>
        <begin position="1019"/>
        <end position="1029"/>
    </location>
</feature>
<dbReference type="PROSITE" id="PS51468">
    <property type="entry name" value="VIT"/>
    <property type="match status" value="1"/>
</dbReference>
<evidence type="ECO:0000256" key="1">
    <source>
        <dbReference type="SAM" id="MobiDB-lite"/>
    </source>
</evidence>
<feature type="compositionally biased region" description="Polar residues" evidence="1">
    <location>
        <begin position="1495"/>
        <end position="1508"/>
    </location>
</feature>
<evidence type="ECO:0000259" key="3">
    <source>
        <dbReference type="PROSITE" id="PS51468"/>
    </source>
</evidence>
<sequence length="1516" mass="165982">MPVINYLMENGPGLRYYDPREPIPPEVYQQFDTKNIPGQVTEILHELDTAQVQNRLRLPPKDNFLPPLSASIKAQIVQDTARVTVTHVFLGKNDHIIPRAAYIFPLPQGCTVTDFVCHIGEDKILRSQVKIKKEASQIFRDAVQQGESAALLEQNTPEIFTTKLGIIPAQSQIKVEISFIFLLKYRIEKDHGLTTFTLPVYIAPRFGDAPVSVPNASRASTSLQSLKVEVNILAPAKITSVRCDTHNSETKIDMRAGTRTYQSWEAFGQSSEGEDAKSALVCLENTVKFLDRDFILDIETELEDSLEQPQAWVETHPDLDSHRALMLTVPSDFLLKTGPGPISSGDSEIIFLADRSGSMDDKIEALRSAMKYFLKGIAPDKLFNIWCFGSEFECLWPQSRRYSNDTLHQALNYVEEIFHPNMGGTNLLPAFEAIIASKSPHKFVDIVALTDGEVWRLDETLNFVERTRKSSEGRIRFFCLGIGAAVSHALVEGIAHFGGGYAEVIPLAHKGGWESRVVEALSAASADHIGNIEIQLEGLPLPNNNARLAILDEGHNYLIQTHKMMQSPARASDLSPFLRNRVLILFESLDAKLPLSRVHMRVVKPGREPISIWIPIKHLKLRDNTLHKLAARALLGDLERGRSHIHLSSRASARNFTGLKALVAREGERLGCKWSLVSKWTSFVAVEELVEKQGTGGRGTLVDHGDSFVTIAPENDLDLLQHRGIGVEQAIGFGLASGVPETEESEHTDTDDSDSDADGSLNSDRRDNNHSDDEDASGSGLPRAPGNHFESHGGNGHGGRGRGGGGSTWSSNSDSNNGNRSSGPSDGYQYMHTPAQERISYDISRCQSASNASLPILNNDEQPPLMPNFKRSKEDISCNLNLVRLMPVSNGQGGWKSRSSRQTSQTGAFSAPSTYTDHSYEKPCLPPKPTDQELFQSTHPASQQTERSSGPLKQITPSSRFTANPNPWKSSPGLGGIPTPSLVLPTPHLPGVPGGLKIETSRSSQESKDQSSQYSRENPFLRKGQEKPKSPATPSDPPIMPGPPLMKEPAELDWSSSARSGKFNPSWTEEEVQPLMSFPQTKNQSSYRSFLELEDPSPGTRGFPSSFDLSSTEIKTPHHNIPATSAMKQMPQSLPLSTEIKSHRSFITHLLDSQGYDGSFNISDSDGAKLFGNSFSEAVRRVGIDIEQKLRAWGSPSIPRVALTALVVALLETKMLSQKTLWMLLVEKARDFIKDFFSVESSVLNTGDSLDSIINNAKEATADININFNTFGEERPGPGSINLFTQAREHHRFLNQTSHQYPNYTSQLPNSTMQSSRNISRYSTPNINSQQPSPYGAPVYGQQPSPYGVPVHGQQPNPYCAPVYGQQPNPYSAGVYGQQPGPYGVPIYGQQPNPYSVYGQQPSLYGGGVYGQQSSPYGTGLHGHQSGVYGQQSSPYGAGVYNNQSSPYGASVYNHQPSPHGGVYGHQSSPYGGAHGHQSSPYGPGVDSHKDAPSPAQNSGPGNYSVPSPISGAWMP</sequence>
<evidence type="ECO:0000313" key="5">
    <source>
        <dbReference type="EMBL" id="KAF3230334.1"/>
    </source>
</evidence>
<dbReference type="SUPFAM" id="SSF53300">
    <property type="entry name" value="vWA-like"/>
    <property type="match status" value="1"/>
</dbReference>
<dbReference type="SMART" id="SM00327">
    <property type="entry name" value="VWA"/>
    <property type="match status" value="1"/>
</dbReference>
<protein>
    <recommendedName>
        <fullName evidence="7">VWFA domain-containing protein</fullName>
    </recommendedName>
</protein>
<accession>A0A7C8VEZ7</accession>
<evidence type="ECO:0000313" key="6">
    <source>
        <dbReference type="Proteomes" id="UP000483672"/>
    </source>
</evidence>
<dbReference type="InterPro" id="IPR002035">
    <property type="entry name" value="VWF_A"/>
</dbReference>
<dbReference type="EMBL" id="WIWT01000026">
    <property type="protein sequence ID" value="KAF3213200.1"/>
    <property type="molecule type" value="Genomic_DNA"/>
</dbReference>
<dbReference type="Pfam" id="PF08487">
    <property type="entry name" value="VIT"/>
    <property type="match status" value="1"/>
</dbReference>
<proteinExistence type="predicted"/>
<feature type="compositionally biased region" description="Pro residues" evidence="1">
    <location>
        <begin position="1034"/>
        <end position="1046"/>
    </location>
</feature>
<dbReference type="PANTHER" id="PTHR45737:SF6">
    <property type="entry name" value="VON WILLEBRAND FACTOR A DOMAIN-CONTAINING PROTEIN 5A"/>
    <property type="match status" value="1"/>
</dbReference>
<dbReference type="PANTHER" id="PTHR45737">
    <property type="entry name" value="VON WILLEBRAND FACTOR A DOMAIN-CONTAINING PROTEIN 5A"/>
    <property type="match status" value="1"/>
</dbReference>
<evidence type="ECO:0008006" key="7">
    <source>
        <dbReference type="Google" id="ProtNLM"/>
    </source>
</evidence>
<dbReference type="InterPro" id="IPR013694">
    <property type="entry name" value="VIT"/>
</dbReference>
<feature type="region of interest" description="Disordered" evidence="1">
    <location>
        <begin position="739"/>
        <end position="830"/>
    </location>
</feature>
<feature type="compositionally biased region" description="Polar residues" evidence="1">
    <location>
        <begin position="933"/>
        <end position="948"/>
    </location>
</feature>
<feature type="region of interest" description="Disordered" evidence="1">
    <location>
        <begin position="1449"/>
        <end position="1516"/>
    </location>
</feature>
<evidence type="ECO:0000313" key="4">
    <source>
        <dbReference type="EMBL" id="KAF3213200.1"/>
    </source>
</evidence>
<feature type="compositionally biased region" description="Polar residues" evidence="1">
    <location>
        <begin position="1054"/>
        <end position="1067"/>
    </location>
</feature>
<feature type="compositionally biased region" description="Gly residues" evidence="1">
    <location>
        <begin position="793"/>
        <end position="807"/>
    </location>
</feature>
<dbReference type="EMBL" id="WIPF01000008">
    <property type="protein sequence ID" value="KAF3230334.1"/>
    <property type="molecule type" value="Genomic_DNA"/>
</dbReference>
<evidence type="ECO:0000259" key="2">
    <source>
        <dbReference type="PROSITE" id="PS50234"/>
    </source>
</evidence>
<feature type="compositionally biased region" description="Polar residues" evidence="1">
    <location>
        <begin position="900"/>
        <end position="917"/>
    </location>
</feature>
<feature type="compositionally biased region" description="Polar residues" evidence="1">
    <location>
        <begin position="1300"/>
        <end position="1333"/>
    </location>
</feature>
<gene>
    <name evidence="5" type="ORF">TWF191_010220</name>
    <name evidence="4" type="ORF">TWF679_005426</name>
</gene>
<name>A0A7C8VEZ7_ORBOL</name>
<dbReference type="Proteomes" id="UP000483672">
    <property type="component" value="Unassembled WGS sequence"/>
</dbReference>
<feature type="compositionally biased region" description="Polar residues" evidence="1">
    <location>
        <begin position="955"/>
        <end position="969"/>
    </location>
</feature>
<feature type="region of interest" description="Disordered" evidence="1">
    <location>
        <begin position="1300"/>
        <end position="1344"/>
    </location>
</feature>
<feature type="region of interest" description="Disordered" evidence="1">
    <location>
        <begin position="890"/>
        <end position="1070"/>
    </location>
</feature>
<reference evidence="5 6" key="1">
    <citation type="submission" date="2019-06" db="EMBL/GenBank/DDBJ databases">
        <authorList>
            <person name="Palmer J.M."/>
        </authorList>
    </citation>
    <scope>NUCLEOTIDE SEQUENCE [LARGE SCALE GENOMIC DNA]</scope>
    <source>
        <strain evidence="5 6">TWF191</strain>
        <strain evidence="4">TWF679</strain>
    </source>
</reference>
<dbReference type="Gene3D" id="3.40.50.410">
    <property type="entry name" value="von Willebrand factor, type A domain"/>
    <property type="match status" value="1"/>
</dbReference>
<feature type="domain" description="VWFA" evidence="2">
    <location>
        <begin position="348"/>
        <end position="521"/>
    </location>
</feature>
<dbReference type="InterPro" id="IPR036465">
    <property type="entry name" value="vWFA_dom_sf"/>
</dbReference>
<feature type="domain" description="VIT" evidence="3">
    <location>
        <begin position="51"/>
        <end position="181"/>
    </location>
</feature>
<comment type="caution">
    <text evidence="5">The sequence shown here is derived from an EMBL/GenBank/DDBJ whole genome shotgun (WGS) entry which is preliminary data.</text>
</comment>
<feature type="compositionally biased region" description="Low complexity" evidence="1">
    <location>
        <begin position="808"/>
        <end position="827"/>
    </location>
</feature>
<dbReference type="Proteomes" id="UP000614610">
    <property type="component" value="Unassembled WGS sequence"/>
</dbReference>
<dbReference type="Pfam" id="PF13768">
    <property type="entry name" value="VWA_3"/>
    <property type="match status" value="1"/>
</dbReference>